<evidence type="ECO:0000259" key="5">
    <source>
        <dbReference type="PROSITE" id="PS50879"/>
    </source>
</evidence>
<feature type="region of interest" description="Disordered" evidence="2">
    <location>
        <begin position="1"/>
        <end position="40"/>
    </location>
</feature>
<evidence type="ECO:0000256" key="2">
    <source>
        <dbReference type="SAM" id="MobiDB-lite"/>
    </source>
</evidence>
<evidence type="ECO:0000313" key="6">
    <source>
        <dbReference type="EMBL" id="GBM39773.1"/>
    </source>
</evidence>
<dbReference type="CDD" id="cd09276">
    <property type="entry name" value="Rnase_HI_RT_non_LTR"/>
    <property type="match status" value="1"/>
</dbReference>
<dbReference type="GO" id="GO:0008270">
    <property type="term" value="F:zinc ion binding"/>
    <property type="evidence" value="ECO:0007669"/>
    <property type="project" value="UniProtKB-KW"/>
</dbReference>
<evidence type="ECO:0000256" key="1">
    <source>
        <dbReference type="PROSITE-ProRule" id="PRU00047"/>
    </source>
</evidence>
<keyword evidence="1" id="KW-0479">Metal-binding</keyword>
<gene>
    <name evidence="6" type="primary">R1A1-elementORF2_701</name>
    <name evidence="6" type="ORF">AVEN_24994_1</name>
</gene>
<feature type="compositionally biased region" description="Polar residues" evidence="2">
    <location>
        <begin position="11"/>
        <end position="20"/>
    </location>
</feature>
<dbReference type="GO" id="GO:0042575">
    <property type="term" value="C:DNA polymerase complex"/>
    <property type="evidence" value="ECO:0007669"/>
    <property type="project" value="UniProtKB-ARBA"/>
</dbReference>
<dbReference type="InterPro" id="IPR036397">
    <property type="entry name" value="RNaseH_sf"/>
</dbReference>
<dbReference type="InterPro" id="IPR005135">
    <property type="entry name" value="Endo/exonuclease/phosphatase"/>
</dbReference>
<proteinExistence type="predicted"/>
<dbReference type="PROSITE" id="PS50158">
    <property type="entry name" value="ZF_CCHC"/>
    <property type="match status" value="1"/>
</dbReference>
<dbReference type="InterPro" id="IPR043502">
    <property type="entry name" value="DNA/RNA_pol_sf"/>
</dbReference>
<dbReference type="GO" id="GO:0003676">
    <property type="term" value="F:nucleic acid binding"/>
    <property type="evidence" value="ECO:0007669"/>
    <property type="project" value="InterPro"/>
</dbReference>
<dbReference type="InterPro" id="IPR000477">
    <property type="entry name" value="RT_dom"/>
</dbReference>
<dbReference type="PANTHER" id="PTHR19446">
    <property type="entry name" value="REVERSE TRANSCRIPTASES"/>
    <property type="match status" value="1"/>
</dbReference>
<organism evidence="6 7">
    <name type="scientific">Araneus ventricosus</name>
    <name type="common">Orbweaver spider</name>
    <name type="synonym">Epeira ventricosa</name>
    <dbReference type="NCBI Taxonomy" id="182803"/>
    <lineage>
        <taxon>Eukaryota</taxon>
        <taxon>Metazoa</taxon>
        <taxon>Ecdysozoa</taxon>
        <taxon>Arthropoda</taxon>
        <taxon>Chelicerata</taxon>
        <taxon>Arachnida</taxon>
        <taxon>Araneae</taxon>
        <taxon>Araneomorphae</taxon>
        <taxon>Entelegynae</taxon>
        <taxon>Araneoidea</taxon>
        <taxon>Araneidae</taxon>
        <taxon>Araneus</taxon>
    </lineage>
</organism>
<dbReference type="InterPro" id="IPR002156">
    <property type="entry name" value="RNaseH_domain"/>
</dbReference>
<dbReference type="PROSITE" id="PS50878">
    <property type="entry name" value="RT_POL"/>
    <property type="match status" value="1"/>
</dbReference>
<dbReference type="EMBL" id="BGPR01000908">
    <property type="protein sequence ID" value="GBM39773.1"/>
    <property type="molecule type" value="Genomic_DNA"/>
</dbReference>
<dbReference type="OrthoDB" id="6437248at2759"/>
<evidence type="ECO:0000259" key="3">
    <source>
        <dbReference type="PROSITE" id="PS50158"/>
    </source>
</evidence>
<dbReference type="Pfam" id="PF14529">
    <property type="entry name" value="Exo_endo_phos_2"/>
    <property type="match status" value="1"/>
</dbReference>
<evidence type="ECO:0008006" key="8">
    <source>
        <dbReference type="Google" id="ProtNLM"/>
    </source>
</evidence>
<feature type="region of interest" description="Disordered" evidence="2">
    <location>
        <begin position="207"/>
        <end position="242"/>
    </location>
</feature>
<feature type="domain" description="CCHC-type" evidence="3">
    <location>
        <begin position="442"/>
        <end position="456"/>
    </location>
</feature>
<feature type="compositionally biased region" description="Basic and acidic residues" evidence="2">
    <location>
        <begin position="82"/>
        <end position="91"/>
    </location>
</feature>
<dbReference type="CDD" id="cd01650">
    <property type="entry name" value="RT_nLTR_like"/>
    <property type="match status" value="1"/>
</dbReference>
<feature type="region of interest" description="Disordered" evidence="2">
    <location>
        <begin position="55"/>
        <end position="96"/>
    </location>
</feature>
<dbReference type="InterPro" id="IPR036691">
    <property type="entry name" value="Endo/exonu/phosph_ase_sf"/>
</dbReference>
<dbReference type="Gene3D" id="3.30.420.10">
    <property type="entry name" value="Ribonuclease H-like superfamily/Ribonuclease H"/>
    <property type="match status" value="1"/>
</dbReference>
<protein>
    <recommendedName>
        <fullName evidence="8">Retrovirus-related Pol polyprotein from type-1 retrotransposable element R1</fullName>
    </recommendedName>
</protein>
<dbReference type="Pfam" id="PF00075">
    <property type="entry name" value="RNase_H"/>
    <property type="match status" value="1"/>
</dbReference>
<feature type="compositionally biased region" description="Basic and acidic residues" evidence="2">
    <location>
        <begin position="208"/>
        <end position="221"/>
    </location>
</feature>
<dbReference type="InterPro" id="IPR012337">
    <property type="entry name" value="RNaseH-like_sf"/>
</dbReference>
<feature type="domain" description="Reverse transcriptase" evidence="4">
    <location>
        <begin position="972"/>
        <end position="1245"/>
    </location>
</feature>
<dbReference type="Proteomes" id="UP000499080">
    <property type="component" value="Unassembled WGS sequence"/>
</dbReference>
<dbReference type="GO" id="GO:0004523">
    <property type="term" value="F:RNA-DNA hybrid ribonuclease activity"/>
    <property type="evidence" value="ECO:0007669"/>
    <property type="project" value="InterPro"/>
</dbReference>
<name>A0A4Y2FE08_ARAVE</name>
<dbReference type="Pfam" id="PF00078">
    <property type="entry name" value="RVT_1"/>
    <property type="match status" value="1"/>
</dbReference>
<dbReference type="GO" id="GO:0071897">
    <property type="term" value="P:DNA biosynthetic process"/>
    <property type="evidence" value="ECO:0007669"/>
    <property type="project" value="UniProtKB-ARBA"/>
</dbReference>
<feature type="domain" description="RNase H type-1" evidence="5">
    <location>
        <begin position="1405"/>
        <end position="1537"/>
    </location>
</feature>
<accession>A0A4Y2FE08</accession>
<keyword evidence="1" id="KW-0863">Zinc-finger</keyword>
<dbReference type="SUPFAM" id="SSF53098">
    <property type="entry name" value="Ribonuclease H-like"/>
    <property type="match status" value="1"/>
</dbReference>
<dbReference type="SUPFAM" id="SSF56672">
    <property type="entry name" value="DNA/RNA polymerases"/>
    <property type="match status" value="1"/>
</dbReference>
<dbReference type="SUPFAM" id="SSF56219">
    <property type="entry name" value="DNase I-like"/>
    <property type="match status" value="1"/>
</dbReference>
<keyword evidence="1" id="KW-0862">Zinc</keyword>
<keyword evidence="7" id="KW-1185">Reference proteome</keyword>
<evidence type="ECO:0000313" key="7">
    <source>
        <dbReference type="Proteomes" id="UP000499080"/>
    </source>
</evidence>
<dbReference type="InterPro" id="IPR001878">
    <property type="entry name" value="Znf_CCHC"/>
</dbReference>
<reference evidence="6 7" key="1">
    <citation type="journal article" date="2019" name="Sci. Rep.">
        <title>Orb-weaving spider Araneus ventricosus genome elucidates the spidroin gene catalogue.</title>
        <authorList>
            <person name="Kono N."/>
            <person name="Nakamura H."/>
            <person name="Ohtoshi R."/>
            <person name="Moran D.A.P."/>
            <person name="Shinohara A."/>
            <person name="Yoshida Y."/>
            <person name="Fujiwara M."/>
            <person name="Mori M."/>
            <person name="Tomita M."/>
            <person name="Arakawa K."/>
        </authorList>
    </citation>
    <scope>NUCLEOTIDE SEQUENCE [LARGE SCALE GENOMIC DNA]</scope>
</reference>
<feature type="compositionally biased region" description="Low complexity" evidence="2">
    <location>
        <begin position="222"/>
        <end position="231"/>
    </location>
</feature>
<sequence>MATTKEIYNMASDSDSTIVNSDEDHDHMSENESENQELLALANPFLLVNTGQMFVEGKRGEGDSGAPRKSRRKRKGEANANGKEKRDKKGATEANRSIKKVKAKTKTENMIFPNFWATTPDHPAEFAPLQLMETENNEINLLEALSKILEKHKIDGAPALEINELIQTAVGQICALRSSIHNMEARLSKLEEGQSAKGQTYAEVTNNKVKEDSVRKKDNKATTKAKGKQAAPVQASTNVQDKTTTQAVAKSKQLPKPAIKTVRQPETLKPKPSIPTLIVKPTVDGASFKELKGKLEESINLKPLGVKVINCTPSAGNGVIIRVQTNEMLEKLQKTINEHTTLKNLCQARTPKGRSPQIIIYDIPKTDEPRDAEEIQFLEQLRSSNDLPSGDMRVIFRRKGRGNLQHWVVSLTPEIFKHLKDEKRLHLGFGSFKFKEFLDPLRCFKCHKFGHVNKNCLVQDVLCSRCPGIHVFRRRSNLQDKQFMSSTPSSTVVWKFFQANLGRSKIATKELKELKSNQNDPSPDIYLIQEPYTYKGKVVGLPLSWKILSAENAKVLVAVRNNNINIIARHVSSEIVIADLFDSNGQITVASIYFPPSKDKTRAISDLEASIKDLDTSKLVLCGDINMRSILWGPDIPDHRAADDGGPFVDFILKYNLQIINNPGSPSTFESKNGKSWIDVTTSSRGLFNKICNWTVNKNVFSDHSYLSFDISLVAGPISGSLRISKRKIYKLGNLVADKFRNAEAEISKIHTKKGLNDWIQDLTEFVRSVCKWTLPKKAAHLKVPWWDLELELQRKKTRALRFRYQRCKQDAERQLRRSLFKREEAKYRWLIKVKSRDSFEKLCVLLTSSNPFDLPYKMATGKCKKKMIFNTIFDQQGNKTKSIEETIEAIVHKLFPQEEEQLESPSQKRVRDRVAGYTNLFNERTFTKLEIREVIRGMAKNKAPGLDSINVLMAEVIHKKSPEILTGIFNKCLQIGVFPKEWKKAKLILINKPGKDPELANSYRPICLLSVLSKILDKLITQRITFLLKSRGMLHKQQHGFRNGRSCETANYELRKSIQRAMQHKFKVCLVSLDVTGAFDNVWRHSILEQLIRAECPFNLFALIKDYFEDRQVVYEISNKRWTFETQRGVPQGSCSGPLFWNLVVSTALGLALPQGCQIQAFADDLIIVVRGVNTESLTIRCNEAISRLVAWGKSHKLRFNASKTTLMPITYGGRLARNEPLQVALEGQQVTIKDQIVYLGVTWNCALTFTPHFKKVRQRVDILTYKITSVADNFYWRHNRMFKRIYTGAIEPYILYGHGAWGDRLQLITIDRFLNGIQRRPLIKLTRAFRTTSTEALQVIAGVLPLSLKAMETYTKFLLLTVKINATIGTKLFKSAEVETKRDIFDRHPADWCSVPFGTEGPVGEDIEIFTDGSGIDGKVGAALVVFYHGTEIHHEICRLEDSATVFQAETKGIHMALDYINKSKQWHRFHIFSDSKSVLQSLTCPKNTRQNVLDLKDLFESISKSKWIRLHWVKAHVGIYGNERADQFAKIATNKDSVDFKCLKSKATMIRSIRQELLNVWQVRWDRPGNGRHTHKYIPHVRFKVPNYSPFVTQFLTDHGRFPAYFYRFNLSREYSCCCGGFGNADHYILECPFTKRYWNKLIYDRDNPTTLLQNQANLIQIHKLFETVDSFVPQI</sequence>
<evidence type="ECO:0000259" key="4">
    <source>
        <dbReference type="PROSITE" id="PS50878"/>
    </source>
</evidence>
<comment type="caution">
    <text evidence="6">The sequence shown here is derived from an EMBL/GenBank/DDBJ whole genome shotgun (WGS) entry which is preliminary data.</text>
</comment>
<dbReference type="PROSITE" id="PS50879">
    <property type="entry name" value="RNASE_H_1"/>
    <property type="match status" value="1"/>
</dbReference>
<dbReference type="Gene3D" id="3.60.10.10">
    <property type="entry name" value="Endonuclease/exonuclease/phosphatase"/>
    <property type="match status" value="1"/>
</dbReference>